<sequence>MAKYLNDFQVRVGISSGAEAVLHSANRVLSQRHEDGYLAMLIVDFSNAFNMVDRSALLQE</sequence>
<protein>
    <recommendedName>
        <fullName evidence="3">Reverse transcriptase domain-containing protein</fullName>
    </recommendedName>
</protein>
<comment type="caution">
    <text evidence="1">The sequence shown here is derived from an EMBL/GenBank/DDBJ whole genome shotgun (WGS) entry which is preliminary data.</text>
</comment>
<accession>A0A392V4I1</accession>
<evidence type="ECO:0008006" key="3">
    <source>
        <dbReference type="Google" id="ProtNLM"/>
    </source>
</evidence>
<proteinExistence type="predicted"/>
<evidence type="ECO:0000313" key="2">
    <source>
        <dbReference type="Proteomes" id="UP000265520"/>
    </source>
</evidence>
<organism evidence="1 2">
    <name type="scientific">Trifolium medium</name>
    <dbReference type="NCBI Taxonomy" id="97028"/>
    <lineage>
        <taxon>Eukaryota</taxon>
        <taxon>Viridiplantae</taxon>
        <taxon>Streptophyta</taxon>
        <taxon>Embryophyta</taxon>
        <taxon>Tracheophyta</taxon>
        <taxon>Spermatophyta</taxon>
        <taxon>Magnoliopsida</taxon>
        <taxon>eudicotyledons</taxon>
        <taxon>Gunneridae</taxon>
        <taxon>Pentapetalae</taxon>
        <taxon>rosids</taxon>
        <taxon>fabids</taxon>
        <taxon>Fabales</taxon>
        <taxon>Fabaceae</taxon>
        <taxon>Papilionoideae</taxon>
        <taxon>50 kb inversion clade</taxon>
        <taxon>NPAAA clade</taxon>
        <taxon>Hologalegina</taxon>
        <taxon>IRL clade</taxon>
        <taxon>Trifolieae</taxon>
        <taxon>Trifolium</taxon>
    </lineage>
</organism>
<keyword evidence="2" id="KW-1185">Reference proteome</keyword>
<reference evidence="1 2" key="1">
    <citation type="journal article" date="2018" name="Front. Plant Sci.">
        <title>Red Clover (Trifolium pratense) and Zigzag Clover (T. medium) - A Picture of Genomic Similarities and Differences.</title>
        <authorList>
            <person name="Dluhosova J."/>
            <person name="Istvanek J."/>
            <person name="Nedelnik J."/>
            <person name="Repkova J."/>
        </authorList>
    </citation>
    <scope>NUCLEOTIDE SEQUENCE [LARGE SCALE GENOMIC DNA]</scope>
    <source>
        <strain evidence="2">cv. 10/8</strain>
        <tissue evidence="1">Leaf</tissue>
    </source>
</reference>
<evidence type="ECO:0000313" key="1">
    <source>
        <dbReference type="EMBL" id="MCI83077.1"/>
    </source>
</evidence>
<name>A0A392V4I1_9FABA</name>
<dbReference type="EMBL" id="LXQA011058330">
    <property type="protein sequence ID" value="MCI83077.1"/>
    <property type="molecule type" value="Genomic_DNA"/>
</dbReference>
<feature type="non-terminal residue" evidence="1">
    <location>
        <position position="60"/>
    </location>
</feature>
<dbReference type="AlphaFoldDB" id="A0A392V4I1"/>
<dbReference type="Proteomes" id="UP000265520">
    <property type="component" value="Unassembled WGS sequence"/>
</dbReference>